<evidence type="ECO:0000256" key="2">
    <source>
        <dbReference type="ARBA" id="ARBA00022475"/>
    </source>
</evidence>
<comment type="subcellular location">
    <subcellularLocation>
        <location evidence="1">Cell membrane</location>
        <topology evidence="1">Multi-pass membrane protein</topology>
    </subcellularLocation>
</comment>
<keyword evidence="4 6" id="KW-1133">Transmembrane helix</keyword>
<dbReference type="Pfam" id="PF02687">
    <property type="entry name" value="FtsX"/>
    <property type="match status" value="1"/>
</dbReference>
<dbReference type="PROSITE" id="PS51257">
    <property type="entry name" value="PROKAR_LIPOPROTEIN"/>
    <property type="match status" value="1"/>
</dbReference>
<evidence type="ECO:0000256" key="1">
    <source>
        <dbReference type="ARBA" id="ARBA00004651"/>
    </source>
</evidence>
<sequence>MIIKFFIYKLMKKIFNSIILYAGLFIAFILVISCLQLYENANRLFGSKSSDSNYWLTFSKKLTPDNIGRKELLGFNENDVAKLKKWSEIKTVYPFSANEFKASANGGDFIPFYTDLYFEGLDLKAIDVPLTDEEFQVKGDVIPIIISREYLNLYNYGFALNQGLPQISEDFAKKIEININIVVNKQNKTYKGRMVGLSDRIHSVLIPKKFLDSLNLAEKPQLANQPKIYNRVLVQVKDSGDEGLISKMKENNYESNQESLRSAKIKSKLFLVLKAIAVLGIFIFALCLYIIVSFIKIQFLEKQEEVSIKNSLGYSPKKMVSDISRRFSINLMTVLALSLILIAAGQYFLAKSSVSNGLLSIYINPWLWTAIIIIPILVYFFVKELIYRWLLRSWKI</sequence>
<evidence type="ECO:0000256" key="3">
    <source>
        <dbReference type="ARBA" id="ARBA00022692"/>
    </source>
</evidence>
<dbReference type="KEGG" id="chh:A0O34_10285"/>
<reference evidence="8 9" key="1">
    <citation type="submission" date="2016-04" db="EMBL/GenBank/DDBJ databases">
        <title>Complete Genome Sequence of Chryseobacterium sp. IHBB 10212.</title>
        <authorList>
            <person name="Pal M."/>
            <person name="Swarnkar M.K."/>
            <person name="Kaushal K."/>
            <person name="Chhibber S."/>
            <person name="Singh A.K."/>
            <person name="Gulati A."/>
        </authorList>
    </citation>
    <scope>NUCLEOTIDE SEQUENCE [LARGE SCALE GENOMIC DNA]</scope>
    <source>
        <strain evidence="8 9">IHBB 10212</strain>
    </source>
</reference>
<protein>
    <recommendedName>
        <fullName evidence="7">ABC3 transporter permease C-terminal domain-containing protein</fullName>
    </recommendedName>
</protein>
<evidence type="ECO:0000313" key="8">
    <source>
        <dbReference type="EMBL" id="ANF50880.1"/>
    </source>
</evidence>
<dbReference type="AlphaFoldDB" id="A0A172XVI7"/>
<feature type="transmembrane region" description="Helical" evidence="6">
    <location>
        <begin position="269"/>
        <end position="292"/>
    </location>
</feature>
<keyword evidence="2" id="KW-1003">Cell membrane</keyword>
<gene>
    <name evidence="8" type="ORF">A0O34_10285</name>
</gene>
<evidence type="ECO:0000313" key="9">
    <source>
        <dbReference type="Proteomes" id="UP000077824"/>
    </source>
</evidence>
<organism evidence="8 9">
    <name type="scientific">Chryseobacterium glaciei</name>
    <dbReference type="NCBI Taxonomy" id="1685010"/>
    <lineage>
        <taxon>Bacteria</taxon>
        <taxon>Pseudomonadati</taxon>
        <taxon>Bacteroidota</taxon>
        <taxon>Flavobacteriia</taxon>
        <taxon>Flavobacteriales</taxon>
        <taxon>Weeksellaceae</taxon>
        <taxon>Chryseobacterium group</taxon>
        <taxon>Chryseobacterium</taxon>
    </lineage>
</organism>
<dbReference type="EMBL" id="CP015199">
    <property type="protein sequence ID" value="ANF50880.1"/>
    <property type="molecule type" value="Genomic_DNA"/>
</dbReference>
<feature type="transmembrane region" description="Helical" evidence="6">
    <location>
        <begin position="361"/>
        <end position="382"/>
    </location>
</feature>
<evidence type="ECO:0000256" key="4">
    <source>
        <dbReference type="ARBA" id="ARBA00022989"/>
    </source>
</evidence>
<evidence type="ECO:0000256" key="5">
    <source>
        <dbReference type="ARBA" id="ARBA00023136"/>
    </source>
</evidence>
<accession>A0A172XVI7</accession>
<proteinExistence type="predicted"/>
<dbReference type="STRING" id="1685010.A0O34_10285"/>
<dbReference type="InterPro" id="IPR003838">
    <property type="entry name" value="ABC3_permease_C"/>
</dbReference>
<keyword evidence="5 6" id="KW-0472">Membrane</keyword>
<name>A0A172XVI7_9FLAO</name>
<feature type="transmembrane region" description="Helical" evidence="6">
    <location>
        <begin position="327"/>
        <end position="349"/>
    </location>
</feature>
<dbReference type="GO" id="GO:0005886">
    <property type="term" value="C:plasma membrane"/>
    <property type="evidence" value="ECO:0007669"/>
    <property type="project" value="UniProtKB-SubCell"/>
</dbReference>
<feature type="domain" description="ABC3 transporter permease C-terminal" evidence="7">
    <location>
        <begin position="278"/>
        <end position="381"/>
    </location>
</feature>
<evidence type="ECO:0000259" key="7">
    <source>
        <dbReference type="Pfam" id="PF02687"/>
    </source>
</evidence>
<keyword evidence="9" id="KW-1185">Reference proteome</keyword>
<dbReference type="Proteomes" id="UP000077824">
    <property type="component" value="Chromosome"/>
</dbReference>
<keyword evidence="3 6" id="KW-0812">Transmembrane</keyword>
<feature type="transmembrane region" description="Helical" evidence="6">
    <location>
        <begin position="18"/>
        <end position="38"/>
    </location>
</feature>
<evidence type="ECO:0000256" key="6">
    <source>
        <dbReference type="SAM" id="Phobius"/>
    </source>
</evidence>